<gene>
    <name evidence="1" type="ORF">SM0020_19196</name>
</gene>
<evidence type="ECO:0000313" key="2">
    <source>
        <dbReference type="Proteomes" id="UP000004038"/>
    </source>
</evidence>
<evidence type="ECO:0000313" key="1">
    <source>
        <dbReference type="EMBL" id="EHK76367.1"/>
    </source>
</evidence>
<accession>H0G2Z6</accession>
<dbReference type="EMBL" id="AGVV01000039">
    <property type="protein sequence ID" value="EHK76367.1"/>
    <property type="molecule type" value="Genomic_DNA"/>
</dbReference>
<proteinExistence type="predicted"/>
<protein>
    <submittedName>
        <fullName evidence="1">Uncharacterized protein</fullName>
    </submittedName>
</protein>
<dbReference type="Proteomes" id="UP000004038">
    <property type="component" value="Unassembled WGS sequence"/>
</dbReference>
<dbReference type="PATRIC" id="fig|1107881.3.peg.3905"/>
<organism evidence="1 2">
    <name type="scientific">Sinorhizobium meliloti CCNWSX0020</name>
    <dbReference type="NCBI Taxonomy" id="1107881"/>
    <lineage>
        <taxon>Bacteria</taxon>
        <taxon>Pseudomonadati</taxon>
        <taxon>Pseudomonadota</taxon>
        <taxon>Alphaproteobacteria</taxon>
        <taxon>Hyphomicrobiales</taxon>
        <taxon>Rhizobiaceae</taxon>
        <taxon>Sinorhizobium/Ensifer group</taxon>
        <taxon>Sinorhizobium</taxon>
    </lineage>
</organism>
<name>H0G2Z6_RHIML</name>
<dbReference type="AlphaFoldDB" id="H0G2Z6"/>
<reference evidence="1 2" key="1">
    <citation type="journal article" date="2012" name="J. Bacteriol.">
        <title>Draft Genome Sequence of Sinorhizobium meliloti CCNWSX0020, a Nitrogen-Fixing Symbiont with Copper Tolerance Capability Isolated from Lead-Zinc Mine Tailings.</title>
        <authorList>
            <person name="Li Z."/>
            <person name="Ma Z."/>
            <person name="Hao X."/>
            <person name="Wei G."/>
        </authorList>
    </citation>
    <scope>NUCLEOTIDE SEQUENCE [LARGE SCALE GENOMIC DNA]</scope>
    <source>
        <strain evidence="1 2">CCNWSX0020</strain>
    </source>
</reference>
<sequence length="76" mass="8424">MLFAGIADSIHAEFFLAADHDLVVHDHNPGSQFFEWRPDETEYVLLSAPATFTRHADSGLLARCTSRSIRPVNPAS</sequence>